<organism evidence="2 3">
    <name type="scientific">Sphingomonas psychrolutea</name>
    <dbReference type="NCBI Taxonomy" id="1259676"/>
    <lineage>
        <taxon>Bacteria</taxon>
        <taxon>Pseudomonadati</taxon>
        <taxon>Pseudomonadota</taxon>
        <taxon>Alphaproteobacteria</taxon>
        <taxon>Sphingomonadales</taxon>
        <taxon>Sphingomonadaceae</taxon>
        <taxon>Sphingomonas</taxon>
    </lineage>
</organism>
<comment type="caution">
    <text evidence="2">The sequence shown here is derived from an EMBL/GenBank/DDBJ whole genome shotgun (WGS) entry which is preliminary data.</text>
</comment>
<dbReference type="RefSeq" id="WP_188445103.1">
    <property type="nucleotide sequence ID" value="NZ_BMDW01000002.1"/>
</dbReference>
<feature type="domain" description="Amidohydrolase 3" evidence="1">
    <location>
        <begin position="438"/>
        <end position="530"/>
    </location>
</feature>
<dbReference type="Pfam" id="PF07969">
    <property type="entry name" value="Amidohydro_3"/>
    <property type="match status" value="2"/>
</dbReference>
<accession>A0ABQ1G3S3</accession>
<sequence length="578" mass="63042">MIRERTYDLVIKGGTVIDGLRTPRYRADIGIAGGKIVEIGGNIPVTGAKRVIDAAGKMVAPGAVDLHTHYDSQIFWDPWCTISGWHGVTSVVIGNCGFGFAPCKPEDRERTMLSLVRNEAVPLETMRQGMPWDWVSFKEYLDSVERTPKGINVMSFVPLAPLYGYVVGTDEAKRRQATEEELQQMCDLLTEGMEAGGCGISAQILGVEGNVQLDHDGTPMVTDLMSERDLTAFCRTMGKLGRGVSQITGDMDLAEIMARESGRPVIWNALIAVGALNQHGGLKILPGVALERLKQLNERDGLRVFAQALTTNFASQFTFEDYNLADAIPAWKDLCMGTIAEKTAKFNDPARRAALKAIHEERGGLFGAGYVVDEIKVGWIPLDVPDGLALQDKYEGFTIGEIAAREDKHPLDVLLDIALYGELKSGFETKLIITPPAAMKEIANGTVSLPGVSDGGAHTKFVTTGRFPTELISYWVREHNIMSLEDAHWRLSAMPAQAAGLSGRGSLAVGMPADILVYDYENLDSLPAERAWDYPAGEWRLIQKATGYNFIIVNGEITFIDGECTQATPGKLLRHGVA</sequence>
<dbReference type="InterPro" id="IPR013108">
    <property type="entry name" value="Amidohydro_3"/>
</dbReference>
<protein>
    <submittedName>
        <fullName evidence="2">Amidohydrolase</fullName>
    </submittedName>
</protein>
<evidence type="ECO:0000313" key="3">
    <source>
        <dbReference type="Proteomes" id="UP000618591"/>
    </source>
</evidence>
<evidence type="ECO:0000313" key="2">
    <source>
        <dbReference type="EMBL" id="GGA36834.1"/>
    </source>
</evidence>
<dbReference type="Gene3D" id="2.30.40.10">
    <property type="entry name" value="Urease, subunit C, domain 1"/>
    <property type="match status" value="1"/>
</dbReference>
<dbReference type="InterPro" id="IPR032466">
    <property type="entry name" value="Metal_Hydrolase"/>
</dbReference>
<dbReference type="Proteomes" id="UP000618591">
    <property type="component" value="Unassembled WGS sequence"/>
</dbReference>
<keyword evidence="3" id="KW-1185">Reference proteome</keyword>
<dbReference type="SUPFAM" id="SSF51556">
    <property type="entry name" value="Metallo-dependent hydrolases"/>
    <property type="match status" value="1"/>
</dbReference>
<gene>
    <name evidence="2" type="ORF">GCM10011395_03930</name>
</gene>
<dbReference type="PANTHER" id="PTHR11647">
    <property type="entry name" value="HYDRANTOINASE/DIHYDROPYRIMIDINASE FAMILY MEMBER"/>
    <property type="match status" value="1"/>
</dbReference>
<dbReference type="InterPro" id="IPR011059">
    <property type="entry name" value="Metal-dep_hydrolase_composite"/>
</dbReference>
<feature type="domain" description="Amidohydrolase 3" evidence="1">
    <location>
        <begin position="50"/>
        <end position="202"/>
    </location>
</feature>
<dbReference type="SUPFAM" id="SSF51338">
    <property type="entry name" value="Composite domain of metallo-dependent hydrolases"/>
    <property type="match status" value="1"/>
</dbReference>
<dbReference type="Gene3D" id="3.20.20.140">
    <property type="entry name" value="Metal-dependent hydrolases"/>
    <property type="match status" value="2"/>
</dbReference>
<reference evidence="3" key="1">
    <citation type="journal article" date="2019" name="Int. J. Syst. Evol. Microbiol.">
        <title>The Global Catalogue of Microorganisms (GCM) 10K type strain sequencing project: providing services to taxonomists for standard genome sequencing and annotation.</title>
        <authorList>
            <consortium name="The Broad Institute Genomics Platform"/>
            <consortium name="The Broad Institute Genome Sequencing Center for Infectious Disease"/>
            <person name="Wu L."/>
            <person name="Ma J."/>
        </authorList>
    </citation>
    <scope>NUCLEOTIDE SEQUENCE [LARGE SCALE GENOMIC DNA]</scope>
    <source>
        <strain evidence="3">CGMCC 1.10106</strain>
    </source>
</reference>
<dbReference type="EMBL" id="BMDW01000002">
    <property type="protein sequence ID" value="GGA36834.1"/>
    <property type="molecule type" value="Genomic_DNA"/>
</dbReference>
<name>A0ABQ1G3S3_9SPHN</name>
<dbReference type="PANTHER" id="PTHR11647:SF1">
    <property type="entry name" value="COLLAPSIN RESPONSE MEDIATOR PROTEIN"/>
    <property type="match status" value="1"/>
</dbReference>
<evidence type="ECO:0000259" key="1">
    <source>
        <dbReference type="Pfam" id="PF07969"/>
    </source>
</evidence>
<proteinExistence type="predicted"/>
<dbReference type="InterPro" id="IPR050378">
    <property type="entry name" value="Metallo-dep_Hydrolases_sf"/>
</dbReference>